<gene>
    <name evidence="1" type="ORF">P170DRAFT_443341</name>
</gene>
<protein>
    <submittedName>
        <fullName evidence="1">Uncharacterized protein</fullName>
    </submittedName>
</protein>
<sequence length="200" mass="22754">MPEVIDPWYIHIFTKTDLERATKFPPGCFAFEFLKAITSRPAKLHYIAPGLRLPTASEISEFLGPKHDKDFLEWRYNLVRWPPHYRGIVRTGLYITEAVTINESAFGDGCTLTLPFKVGANGWARRSNGEPIKGCTYEDACAHAELYQTQGIGFNDGHSVQIYKDDDWEVGEDGVLGGPEKFKDSDSEEHWHKYWIPPSC</sequence>
<dbReference type="EMBL" id="MSFO01000001">
    <property type="protein sequence ID" value="PLB55596.1"/>
    <property type="molecule type" value="Genomic_DNA"/>
</dbReference>
<comment type="caution">
    <text evidence="1">The sequence shown here is derived from an EMBL/GenBank/DDBJ whole genome shotgun (WGS) entry which is preliminary data.</text>
</comment>
<dbReference type="AlphaFoldDB" id="A0A2I2GRU6"/>
<organism evidence="1 2">
    <name type="scientific">Aspergillus steynii IBT 23096</name>
    <dbReference type="NCBI Taxonomy" id="1392250"/>
    <lineage>
        <taxon>Eukaryota</taxon>
        <taxon>Fungi</taxon>
        <taxon>Dikarya</taxon>
        <taxon>Ascomycota</taxon>
        <taxon>Pezizomycotina</taxon>
        <taxon>Eurotiomycetes</taxon>
        <taxon>Eurotiomycetidae</taxon>
        <taxon>Eurotiales</taxon>
        <taxon>Aspergillaceae</taxon>
        <taxon>Aspergillus</taxon>
        <taxon>Aspergillus subgen. Circumdati</taxon>
    </lineage>
</organism>
<dbReference type="Proteomes" id="UP000234275">
    <property type="component" value="Unassembled WGS sequence"/>
</dbReference>
<reference evidence="1 2" key="1">
    <citation type="submission" date="2016-12" db="EMBL/GenBank/DDBJ databases">
        <title>The genomes of Aspergillus section Nigri reveals drivers in fungal speciation.</title>
        <authorList>
            <consortium name="DOE Joint Genome Institute"/>
            <person name="Vesth T.C."/>
            <person name="Nybo J."/>
            <person name="Theobald S."/>
            <person name="Brandl J."/>
            <person name="Frisvad J.C."/>
            <person name="Nielsen K.F."/>
            <person name="Lyhne E.K."/>
            <person name="Kogle M.E."/>
            <person name="Kuo A."/>
            <person name="Riley R."/>
            <person name="Clum A."/>
            <person name="Nolan M."/>
            <person name="Lipzen A."/>
            <person name="Salamov A."/>
            <person name="Henrissat B."/>
            <person name="Wiebenga A."/>
            <person name="De Vries R.P."/>
            <person name="Grigoriev I.V."/>
            <person name="Mortensen U.H."/>
            <person name="Andersen M.R."/>
            <person name="Baker S.E."/>
        </authorList>
    </citation>
    <scope>NUCLEOTIDE SEQUENCE [LARGE SCALE GENOMIC DNA]</scope>
    <source>
        <strain evidence="1 2">IBT 23096</strain>
    </source>
</reference>
<evidence type="ECO:0000313" key="1">
    <source>
        <dbReference type="EMBL" id="PLB55596.1"/>
    </source>
</evidence>
<proteinExistence type="predicted"/>
<dbReference type="RefSeq" id="XP_024710898.1">
    <property type="nucleotide sequence ID" value="XM_024850539.1"/>
</dbReference>
<dbReference type="VEuPathDB" id="FungiDB:P170DRAFT_443341"/>
<name>A0A2I2GRU6_9EURO</name>
<keyword evidence="2" id="KW-1185">Reference proteome</keyword>
<dbReference type="STRING" id="1392250.A0A2I2GRU6"/>
<dbReference type="GeneID" id="36558238"/>
<accession>A0A2I2GRU6</accession>
<dbReference type="OrthoDB" id="3029470at2759"/>
<evidence type="ECO:0000313" key="2">
    <source>
        <dbReference type="Proteomes" id="UP000234275"/>
    </source>
</evidence>